<gene>
    <name evidence="1" type="ORF">GCM10010921_25560</name>
</gene>
<dbReference type="Gene3D" id="3.40.50.1010">
    <property type="entry name" value="5'-nuclease"/>
    <property type="match status" value="1"/>
</dbReference>
<dbReference type="RefSeq" id="WP_188756685.1">
    <property type="nucleotide sequence ID" value="NZ_BMJY01000013.1"/>
</dbReference>
<reference evidence="1" key="1">
    <citation type="journal article" date="2014" name="Int. J. Syst. Evol. Microbiol.">
        <title>Complete genome sequence of Corynebacterium casei LMG S-19264T (=DSM 44701T), isolated from a smear-ripened cheese.</title>
        <authorList>
            <consortium name="US DOE Joint Genome Institute (JGI-PGF)"/>
            <person name="Walter F."/>
            <person name="Albersmeier A."/>
            <person name="Kalinowski J."/>
            <person name="Ruckert C."/>
        </authorList>
    </citation>
    <scope>NUCLEOTIDE SEQUENCE</scope>
    <source>
        <strain evidence="1">CGMCC 1.15794</strain>
    </source>
</reference>
<dbReference type="CDD" id="cd18722">
    <property type="entry name" value="PIN_NicB-like"/>
    <property type="match status" value="1"/>
</dbReference>
<comment type="caution">
    <text evidence="1">The sequence shown here is derived from an EMBL/GenBank/DDBJ whole genome shotgun (WGS) entry which is preliminary data.</text>
</comment>
<protein>
    <recommendedName>
        <fullName evidence="3">NYN domain-containing protein</fullName>
    </recommendedName>
</protein>
<proteinExistence type="predicted"/>
<keyword evidence="2" id="KW-1185">Reference proteome</keyword>
<evidence type="ECO:0000313" key="2">
    <source>
        <dbReference type="Proteomes" id="UP000657592"/>
    </source>
</evidence>
<reference evidence="1" key="2">
    <citation type="submission" date="2020-09" db="EMBL/GenBank/DDBJ databases">
        <authorList>
            <person name="Sun Q."/>
            <person name="Zhou Y."/>
        </authorList>
    </citation>
    <scope>NUCLEOTIDE SEQUENCE</scope>
    <source>
        <strain evidence="1">CGMCC 1.15794</strain>
    </source>
</reference>
<evidence type="ECO:0008006" key="3">
    <source>
        <dbReference type="Google" id="ProtNLM"/>
    </source>
</evidence>
<evidence type="ECO:0000313" key="1">
    <source>
        <dbReference type="EMBL" id="GGH48245.1"/>
    </source>
</evidence>
<dbReference type="EMBL" id="BMJY01000013">
    <property type="protein sequence ID" value="GGH48245.1"/>
    <property type="molecule type" value="Genomic_DNA"/>
</dbReference>
<name>A0A917IHQ3_9MICO</name>
<sequence>MNVGVYIDGFNLYYGLTRQFGPVARDWKWIDLRALATARAGWPGATVSRVVYCTAKVNDPDDQAQTQRQQHYLAALAQSGSVDHIELGYFNSWAKESAMTVEGPGTKNPTLLRDQTSSESWSASLRIRRTSDDARLLATVRKREEKGSDVNVAAHLLNDVLTGAVQAAIVISNDSDLGLPIKMARAHVPVGVLNPGTNAVAGALKGSPTDGVGGHWWGTIRTADILAAQLPNPVAGIAKPSTW</sequence>
<dbReference type="AlphaFoldDB" id="A0A917IHQ3"/>
<accession>A0A917IHQ3</accession>
<dbReference type="Proteomes" id="UP000657592">
    <property type="component" value="Unassembled WGS sequence"/>
</dbReference>
<organism evidence="1 2">
    <name type="scientific">Microbacterium album</name>
    <dbReference type="NCBI Taxonomy" id="2053191"/>
    <lineage>
        <taxon>Bacteria</taxon>
        <taxon>Bacillati</taxon>
        <taxon>Actinomycetota</taxon>
        <taxon>Actinomycetes</taxon>
        <taxon>Micrococcales</taxon>
        <taxon>Microbacteriaceae</taxon>
        <taxon>Microbacterium</taxon>
    </lineage>
</organism>